<evidence type="ECO:0000313" key="5">
    <source>
        <dbReference type="Proteomes" id="UP000296352"/>
    </source>
</evidence>
<organism evidence="4 5">
    <name type="scientific">Corynebacterium endometrii</name>
    <dbReference type="NCBI Taxonomy" id="2488819"/>
    <lineage>
        <taxon>Bacteria</taxon>
        <taxon>Bacillati</taxon>
        <taxon>Actinomycetota</taxon>
        <taxon>Actinomycetes</taxon>
        <taxon>Mycobacteriales</taxon>
        <taxon>Corynebacteriaceae</taxon>
        <taxon>Corynebacterium</taxon>
    </lineage>
</organism>
<feature type="compositionally biased region" description="Low complexity" evidence="1">
    <location>
        <begin position="286"/>
        <end position="301"/>
    </location>
</feature>
<dbReference type="RefSeq" id="WP_136141645.1">
    <property type="nucleotide sequence ID" value="NZ_CP039247.1"/>
</dbReference>
<dbReference type="Pfam" id="PF02517">
    <property type="entry name" value="Rce1-like"/>
    <property type="match status" value="1"/>
</dbReference>
<feature type="transmembrane region" description="Helical" evidence="2">
    <location>
        <begin position="184"/>
        <end position="202"/>
    </location>
</feature>
<dbReference type="AlphaFoldDB" id="A0A4P7QHJ3"/>
<dbReference type="GO" id="GO:0006508">
    <property type="term" value="P:proteolysis"/>
    <property type="evidence" value="ECO:0007669"/>
    <property type="project" value="UniProtKB-KW"/>
</dbReference>
<dbReference type="GO" id="GO:0080120">
    <property type="term" value="P:CAAX-box protein maturation"/>
    <property type="evidence" value="ECO:0007669"/>
    <property type="project" value="UniProtKB-ARBA"/>
</dbReference>
<sequence>MSIPFHRLARTTRINPAKPARWWHSLAEVLVFILAGLVLANLWYRASLALADSFGVPRATLNSSEATHPLGLVDLTMYIIIMMPAALIAARLGGRRIAGFTWSVAGRIRWSWLWRSVPPVLAVYLVYCAVAIFTGDNGAVHIDRGALVMLVVIFALIPLQAAAEEVVFRGWLPQLLGTWIRNPLVPYLVSLPIFMAGHEYGFKGQIDIAIFATCAAALTHYTRGLEAAIILHTAGNLTAFGLETIGVFESATSDAGFAWSSVVGSAIATVAATLLLLRLSTLRLESPGTGPRPGAAQPGAPRESEGTDALAR</sequence>
<feature type="transmembrane region" description="Helical" evidence="2">
    <location>
        <begin position="145"/>
        <end position="163"/>
    </location>
</feature>
<evidence type="ECO:0000313" key="4">
    <source>
        <dbReference type="EMBL" id="QCB28990.1"/>
    </source>
</evidence>
<protein>
    <submittedName>
        <fullName evidence="4">CAAX amino terminal protease self-immunity</fullName>
    </submittedName>
</protein>
<keyword evidence="2" id="KW-1133">Transmembrane helix</keyword>
<gene>
    <name evidence="4" type="ORF">CENDO_08600</name>
</gene>
<dbReference type="GO" id="GO:0004175">
    <property type="term" value="F:endopeptidase activity"/>
    <property type="evidence" value="ECO:0007669"/>
    <property type="project" value="UniProtKB-ARBA"/>
</dbReference>
<keyword evidence="2" id="KW-0472">Membrane</keyword>
<dbReference type="OrthoDB" id="2680086at2"/>
<evidence type="ECO:0000256" key="1">
    <source>
        <dbReference type="SAM" id="MobiDB-lite"/>
    </source>
</evidence>
<keyword evidence="4" id="KW-0378">Hydrolase</keyword>
<keyword evidence="5" id="KW-1185">Reference proteome</keyword>
<evidence type="ECO:0000256" key="2">
    <source>
        <dbReference type="SAM" id="Phobius"/>
    </source>
</evidence>
<accession>A0A4P7QHJ3</accession>
<keyword evidence="4" id="KW-0645">Protease</keyword>
<feature type="region of interest" description="Disordered" evidence="1">
    <location>
        <begin position="286"/>
        <end position="312"/>
    </location>
</feature>
<feature type="transmembrane region" description="Helical" evidence="2">
    <location>
        <begin position="112"/>
        <end position="133"/>
    </location>
</feature>
<name>A0A4P7QHJ3_9CORY</name>
<evidence type="ECO:0000259" key="3">
    <source>
        <dbReference type="Pfam" id="PF02517"/>
    </source>
</evidence>
<feature type="transmembrane region" description="Helical" evidence="2">
    <location>
        <begin position="257"/>
        <end position="277"/>
    </location>
</feature>
<feature type="transmembrane region" description="Helical" evidence="2">
    <location>
        <begin position="75"/>
        <end position="92"/>
    </location>
</feature>
<dbReference type="InterPro" id="IPR003675">
    <property type="entry name" value="Rce1/LyrA-like_dom"/>
</dbReference>
<dbReference type="KEGG" id="cee:CENDO_08600"/>
<dbReference type="Proteomes" id="UP000296352">
    <property type="component" value="Chromosome"/>
</dbReference>
<proteinExistence type="predicted"/>
<dbReference type="EMBL" id="CP039247">
    <property type="protein sequence ID" value="QCB28990.1"/>
    <property type="molecule type" value="Genomic_DNA"/>
</dbReference>
<keyword evidence="2" id="KW-0812">Transmembrane</keyword>
<reference evidence="4 5" key="1">
    <citation type="submission" date="2019-04" db="EMBL/GenBank/DDBJ databases">
        <title>Corynebacterium endometrii sp. nov., isolated from the uterus of a cow with endometritis.</title>
        <authorList>
            <person name="Ballas P."/>
            <person name="Ruckert C."/>
            <person name="Wagener K."/>
            <person name="Drillich M."/>
            <person name="Kaempfer P."/>
            <person name="Busse H.-J."/>
            <person name="Ehling-Schulz M."/>
        </authorList>
    </citation>
    <scope>NUCLEOTIDE SEQUENCE [LARGE SCALE GENOMIC DNA]</scope>
    <source>
        <strain evidence="4 5">LMM-1653</strain>
    </source>
</reference>
<feature type="domain" description="CAAX prenyl protease 2/Lysostaphin resistance protein A-like" evidence="3">
    <location>
        <begin position="150"/>
        <end position="237"/>
    </location>
</feature>